<feature type="region of interest" description="Disordered" evidence="1">
    <location>
        <begin position="416"/>
        <end position="454"/>
    </location>
</feature>
<proteinExistence type="predicted"/>
<reference evidence="2" key="2">
    <citation type="journal article" date="2023" name="Proc. Natl. Acad. Sci. U.S.A.">
        <title>A global phylogenomic analysis of the shiitake genus Lentinula.</title>
        <authorList>
            <person name="Sierra-Patev S."/>
            <person name="Min B."/>
            <person name="Naranjo-Ortiz M."/>
            <person name="Looney B."/>
            <person name="Konkel Z."/>
            <person name="Slot J.C."/>
            <person name="Sakamoto Y."/>
            <person name="Steenwyk J.L."/>
            <person name="Rokas A."/>
            <person name="Carro J."/>
            <person name="Camarero S."/>
            <person name="Ferreira P."/>
            <person name="Molpeceres G."/>
            <person name="Ruiz-Duenas F.J."/>
            <person name="Serrano A."/>
            <person name="Henrissat B."/>
            <person name="Drula E."/>
            <person name="Hughes K.W."/>
            <person name="Mata J.L."/>
            <person name="Ishikawa N.K."/>
            <person name="Vargas-Isla R."/>
            <person name="Ushijima S."/>
            <person name="Smith C.A."/>
            <person name="Donoghue J."/>
            <person name="Ahrendt S."/>
            <person name="Andreopoulos W."/>
            <person name="He G."/>
            <person name="LaButti K."/>
            <person name="Lipzen A."/>
            <person name="Ng V."/>
            <person name="Riley R."/>
            <person name="Sandor L."/>
            <person name="Barry K."/>
            <person name="Martinez A.T."/>
            <person name="Xiao Y."/>
            <person name="Gibbons J.G."/>
            <person name="Terashima K."/>
            <person name="Grigoriev I.V."/>
            <person name="Hibbett D."/>
        </authorList>
    </citation>
    <scope>NUCLEOTIDE SEQUENCE</scope>
    <source>
        <strain evidence="2">ET3784</strain>
    </source>
</reference>
<dbReference type="Gene3D" id="3.80.10.10">
    <property type="entry name" value="Ribonuclease Inhibitor"/>
    <property type="match status" value="1"/>
</dbReference>
<evidence type="ECO:0000313" key="3">
    <source>
        <dbReference type="Proteomes" id="UP001176059"/>
    </source>
</evidence>
<protein>
    <recommendedName>
        <fullName evidence="4">F-box domain-containing protein</fullName>
    </recommendedName>
</protein>
<evidence type="ECO:0008006" key="4">
    <source>
        <dbReference type="Google" id="ProtNLM"/>
    </source>
</evidence>
<dbReference type="EMBL" id="JANVFO010000052">
    <property type="protein sequence ID" value="KAJ3723542.1"/>
    <property type="molecule type" value="Genomic_DNA"/>
</dbReference>
<organism evidence="2 3">
    <name type="scientific">Lentinula guzmanii</name>
    <dbReference type="NCBI Taxonomy" id="2804957"/>
    <lineage>
        <taxon>Eukaryota</taxon>
        <taxon>Fungi</taxon>
        <taxon>Dikarya</taxon>
        <taxon>Basidiomycota</taxon>
        <taxon>Agaricomycotina</taxon>
        <taxon>Agaricomycetes</taxon>
        <taxon>Agaricomycetidae</taxon>
        <taxon>Agaricales</taxon>
        <taxon>Marasmiineae</taxon>
        <taxon>Omphalotaceae</taxon>
        <taxon>Lentinula</taxon>
    </lineage>
</organism>
<accession>A0AA38MWS0</accession>
<name>A0AA38MWS0_9AGAR</name>
<feature type="compositionally biased region" description="Acidic residues" evidence="1">
    <location>
        <begin position="421"/>
        <end position="447"/>
    </location>
</feature>
<dbReference type="SUPFAM" id="SSF52047">
    <property type="entry name" value="RNI-like"/>
    <property type="match status" value="1"/>
</dbReference>
<reference evidence="2" key="1">
    <citation type="submission" date="2022-08" db="EMBL/GenBank/DDBJ databases">
        <authorList>
            <consortium name="DOE Joint Genome Institute"/>
            <person name="Min B."/>
            <person name="Sierra-Patev S."/>
            <person name="Naranjo-Ortiz M."/>
            <person name="Looney B."/>
            <person name="Konkel Z."/>
            <person name="Slot J.C."/>
            <person name="Sakamoto Y."/>
            <person name="Steenwyk J.L."/>
            <person name="Rokas A."/>
            <person name="Carro J."/>
            <person name="Camarero S."/>
            <person name="Ferreira P."/>
            <person name="Molpeceres G."/>
            <person name="Ruiz-duenas F.J."/>
            <person name="Serrano A."/>
            <person name="Henrissat B."/>
            <person name="Drula E."/>
            <person name="Hughes K.W."/>
            <person name="Mata J.L."/>
            <person name="Ishikawa N.K."/>
            <person name="Vargas-Isla R."/>
            <person name="Ushijima S."/>
            <person name="Smith C.A."/>
            <person name="Ahrendt S."/>
            <person name="Andreopoulos W."/>
            <person name="He G."/>
            <person name="LaButti K."/>
            <person name="Lipzen A."/>
            <person name="Ng V."/>
            <person name="Riley R."/>
            <person name="Sandor L."/>
            <person name="Barry K."/>
            <person name="Martinez A.T."/>
            <person name="Xiao Y."/>
            <person name="Gibbons J.G."/>
            <person name="Terashima K."/>
            <person name="Hibbett D.S."/>
            <person name="Grigoriev I.V."/>
        </authorList>
    </citation>
    <scope>NUCLEOTIDE SEQUENCE</scope>
    <source>
        <strain evidence="2">ET3784</strain>
    </source>
</reference>
<dbReference type="Proteomes" id="UP001176059">
    <property type="component" value="Unassembled WGS sequence"/>
</dbReference>
<evidence type="ECO:0000256" key="1">
    <source>
        <dbReference type="SAM" id="MobiDB-lite"/>
    </source>
</evidence>
<gene>
    <name evidence="2" type="ORF">DFJ43DRAFT_644050</name>
</gene>
<dbReference type="InterPro" id="IPR032675">
    <property type="entry name" value="LRR_dom_sf"/>
</dbReference>
<comment type="caution">
    <text evidence="2">The sequence shown here is derived from an EMBL/GenBank/DDBJ whole genome shotgun (WGS) entry which is preliminary data.</text>
</comment>
<dbReference type="AlphaFoldDB" id="A0AA38MWS0"/>
<evidence type="ECO:0000313" key="2">
    <source>
        <dbReference type="EMBL" id="KAJ3723542.1"/>
    </source>
</evidence>
<keyword evidence="3" id="KW-1185">Reference proteome</keyword>
<sequence length="547" mass="62674">MYKTFSVMQSNSTAVYRLPVETLTDIFRCAQDQDPFFSVTLDRRERLFTQVQGISGTCSAWRQVVFSNPIFWSSFDLDLECMTDVEQSNFLVACLSRSGNAKLRLSITFQRTRQGLHTSDQLQTGQFAVIDYLFDQASRWRDVYLDITPEIFADTIMNLDLGAKPAHGYFPNLERLDCIDQESTMCYYREPGSDRSLFHIFNPCPALKHLSTHDAWNGDPFDCSHLTSLELLYYRGNSLSSLLSRCPLLQRFSIAKCSIPQIGETDYEDPSRWSDSNPFCHSNITALSLPMYDRNFGSEIWADVRFPSLDTLDIDQVKEDEIPGLLAMLSKSECILRTMKLGKMHREVFEELLSVAPSIRFLTLGSHYTDYSCIHEPNQMLAPLFGTASRVPVPNLSCLMVEFFPESFNVKRYRIRSNDSSDNDSDAMSDATEDPETTMADMEDTEEDNAKNTTEDIMEDATEEAIMDDAMADAMAEHFRCMVVSRRYKDPRSIRIKVEHNECIEAWSSFDETELPCSFLAFTKTTPKTEKESKRDYIITLEFNLDS</sequence>